<evidence type="ECO:0000256" key="1">
    <source>
        <dbReference type="ARBA" id="ARBA00022801"/>
    </source>
</evidence>
<keyword evidence="1" id="KW-0378">Hydrolase</keyword>
<dbReference type="PANTHER" id="PTHR48081:SF31">
    <property type="entry name" value="STERYL ACETYL HYDROLASE MUG81-RELATED"/>
    <property type="match status" value="1"/>
</dbReference>
<dbReference type="Pfam" id="PF07859">
    <property type="entry name" value="Abhydrolase_3"/>
    <property type="match status" value="1"/>
</dbReference>
<protein>
    <recommendedName>
        <fullName evidence="2">Alpha/beta hydrolase fold-3 domain-containing protein</fullName>
    </recommendedName>
</protein>
<gene>
    <name evidence="3" type="ORF">BRAN1462_LOCUS14192</name>
</gene>
<feature type="domain" description="Alpha/beta hydrolase fold-3" evidence="2">
    <location>
        <begin position="2"/>
        <end position="126"/>
    </location>
</feature>
<evidence type="ECO:0000313" key="3">
    <source>
        <dbReference type="EMBL" id="CAD9535950.1"/>
    </source>
</evidence>
<name>A0A7S2NE99_9DINO</name>
<dbReference type="EMBL" id="HBGW01022393">
    <property type="protein sequence ID" value="CAD9535950.1"/>
    <property type="molecule type" value="Transcribed_RNA"/>
</dbReference>
<dbReference type="Gene3D" id="3.40.50.1820">
    <property type="entry name" value="alpha/beta hydrolase"/>
    <property type="match status" value="1"/>
</dbReference>
<dbReference type="InterPro" id="IPR013094">
    <property type="entry name" value="AB_hydrolase_3"/>
</dbReference>
<dbReference type="AlphaFoldDB" id="A0A7S2NE99"/>
<dbReference type="SUPFAM" id="SSF53474">
    <property type="entry name" value="alpha/beta-Hydrolases"/>
    <property type="match status" value="1"/>
</dbReference>
<sequence>MMRSRQLPFPRGALLISPWTDLSGDGANAGLKHAGSLALEQRSAGRDYLKPDMIAWIAKLARGDMPADRVPVSPMYAEGSLEGMPPIFVVYGEDEVLRGQIEAFCDTWSGKGASVQARGVAGGVHVPVMFNFCHGPSHDVLREVSAVFGAPSKEAAAGEKQGLLAAPSCC</sequence>
<proteinExistence type="predicted"/>
<accession>A0A7S2NE99</accession>
<dbReference type="PANTHER" id="PTHR48081">
    <property type="entry name" value="AB HYDROLASE SUPERFAMILY PROTEIN C4A8.06C"/>
    <property type="match status" value="1"/>
</dbReference>
<dbReference type="InterPro" id="IPR029058">
    <property type="entry name" value="AB_hydrolase_fold"/>
</dbReference>
<organism evidence="3">
    <name type="scientific">Zooxanthella nutricula</name>
    <dbReference type="NCBI Taxonomy" id="1333877"/>
    <lineage>
        <taxon>Eukaryota</taxon>
        <taxon>Sar</taxon>
        <taxon>Alveolata</taxon>
        <taxon>Dinophyceae</taxon>
        <taxon>Peridiniales</taxon>
        <taxon>Peridiniales incertae sedis</taxon>
        <taxon>Zooxanthella</taxon>
    </lineage>
</organism>
<evidence type="ECO:0000259" key="2">
    <source>
        <dbReference type="Pfam" id="PF07859"/>
    </source>
</evidence>
<dbReference type="InterPro" id="IPR050300">
    <property type="entry name" value="GDXG_lipolytic_enzyme"/>
</dbReference>
<reference evidence="3" key="1">
    <citation type="submission" date="2021-01" db="EMBL/GenBank/DDBJ databases">
        <authorList>
            <person name="Corre E."/>
            <person name="Pelletier E."/>
            <person name="Niang G."/>
            <person name="Scheremetjew M."/>
            <person name="Finn R."/>
            <person name="Kale V."/>
            <person name="Holt S."/>
            <person name="Cochrane G."/>
            <person name="Meng A."/>
            <person name="Brown T."/>
            <person name="Cohen L."/>
        </authorList>
    </citation>
    <scope>NUCLEOTIDE SEQUENCE</scope>
    <source>
        <strain evidence="3">RCC3387</strain>
    </source>
</reference>
<dbReference type="GO" id="GO:0016787">
    <property type="term" value="F:hydrolase activity"/>
    <property type="evidence" value="ECO:0007669"/>
    <property type="project" value="UniProtKB-KW"/>
</dbReference>